<dbReference type="OrthoDB" id="2389545at2"/>
<feature type="coiled-coil region" evidence="1">
    <location>
        <begin position="38"/>
        <end position="65"/>
    </location>
</feature>
<dbReference type="AlphaFoldDB" id="A0A558AZI0"/>
<organism evidence="2 3">
    <name type="scientific">Salinicoccus cyprini</name>
    <dbReference type="NCBI Taxonomy" id="2493691"/>
    <lineage>
        <taxon>Bacteria</taxon>
        <taxon>Bacillati</taxon>
        <taxon>Bacillota</taxon>
        <taxon>Bacilli</taxon>
        <taxon>Bacillales</taxon>
        <taxon>Staphylococcaceae</taxon>
        <taxon>Salinicoccus</taxon>
    </lineage>
</organism>
<dbReference type="EMBL" id="VMSJ01000001">
    <property type="protein sequence ID" value="TVT29644.1"/>
    <property type="molecule type" value="Genomic_DNA"/>
</dbReference>
<dbReference type="RefSeq" id="WP_145286649.1">
    <property type="nucleotide sequence ID" value="NZ_VMSJ01000001.1"/>
</dbReference>
<evidence type="ECO:0000313" key="2">
    <source>
        <dbReference type="EMBL" id="TVT29644.1"/>
    </source>
</evidence>
<accession>A0A558AZI0</accession>
<keyword evidence="1" id="KW-0175">Coiled coil</keyword>
<evidence type="ECO:0000313" key="3">
    <source>
        <dbReference type="Proteomes" id="UP000315103"/>
    </source>
</evidence>
<gene>
    <name evidence="2" type="ORF">FO441_05010</name>
</gene>
<sequence>MSYQFEELFADIQKDNRKVLDDIEPFEHPLVVLLRKCLEEQEYMLDRLIEEFEEGKTELKDIKTNCSALFHANQKVNPYFAEWKRATGWIGYKDDTPSEELMKSLEERLDEMQDDLIEIAAKLDEEYGESTTKYFIPTFYLPEERVN</sequence>
<proteinExistence type="predicted"/>
<reference evidence="2 3" key="1">
    <citation type="submission" date="2019-07" db="EMBL/GenBank/DDBJ databases">
        <title>Salinicoccus cyprini sp. nov., isolated from gastro-intestinal tract of mirror carp, Cyprinus carpio var. specularis, collected from Gobind Sagar Reservoir, Himachal Pradesh, India.</title>
        <authorList>
            <person name="Talwar C."/>
            <person name="Singh A.K."/>
            <person name="Lal R."/>
            <person name="Negi R.K."/>
        </authorList>
    </citation>
    <scope>NUCLEOTIDE SEQUENCE [LARGE SCALE GENOMIC DNA]</scope>
    <source>
        <strain evidence="2 3">CT19</strain>
    </source>
</reference>
<protein>
    <submittedName>
        <fullName evidence="2">Uncharacterized protein</fullName>
    </submittedName>
</protein>
<name>A0A558AZI0_9STAP</name>
<comment type="caution">
    <text evidence="2">The sequence shown here is derived from an EMBL/GenBank/DDBJ whole genome shotgun (WGS) entry which is preliminary data.</text>
</comment>
<evidence type="ECO:0000256" key="1">
    <source>
        <dbReference type="SAM" id="Coils"/>
    </source>
</evidence>
<keyword evidence="3" id="KW-1185">Reference proteome</keyword>
<dbReference type="Proteomes" id="UP000315103">
    <property type="component" value="Unassembled WGS sequence"/>
</dbReference>